<evidence type="ECO:0000259" key="10">
    <source>
        <dbReference type="PROSITE" id="PS50929"/>
    </source>
</evidence>
<protein>
    <submittedName>
        <fullName evidence="12">Multidrug resistance-associated protein 1</fullName>
    </submittedName>
</protein>
<feature type="transmembrane region" description="Helical" evidence="8">
    <location>
        <begin position="433"/>
        <end position="455"/>
    </location>
</feature>
<feature type="transmembrane region" description="Helical" evidence="8">
    <location>
        <begin position="64"/>
        <end position="88"/>
    </location>
</feature>
<evidence type="ECO:0000256" key="5">
    <source>
        <dbReference type="ARBA" id="ARBA00022840"/>
    </source>
</evidence>
<dbReference type="InterPro" id="IPR050173">
    <property type="entry name" value="ABC_transporter_C-like"/>
</dbReference>
<evidence type="ECO:0000256" key="4">
    <source>
        <dbReference type="ARBA" id="ARBA00022741"/>
    </source>
</evidence>
<sequence length="989" mass="112644">LKFYDEFYFQDSAVWKKNFPSITKCFQHTVLVWIPCVFLFCISPILIVQISYGRSLPLPWTRRIIAKLTCSAILITISSYLFLLPFAQSMFIGIPHAVDFVYPFMLLVAMILHLAFIFGCRQYGMVTSGGLFLSWLLFVVCGLPEMLYWIHHTFRAKVWHTIEVYRRGAQLIWWPVCLVQLLLHCFADSPPSSYKTINNRGTPSPEVLSSFINRVTMWWFTDVCKKGVQKPLEVSDLYALNDDDCSAVLVPKWSKLWGRKLSESDQRQSRRSSPKVKPPSIIWCLFLLFKWDIITAMITKAISDLLQFCNPLLLRSLIRFTEDSRVPLWQGLSLALAMFSTSELSSLMQSHYYYLMYRVGTRVQTCLTAAVYKKTLLLSSAARRTKTVGEIVNLMSIDIDRFQQISPQTMQYWSNPLQICLALFFLWHQVGVAVLSGVAVMLMLFPINFFITMLIRGCQVQQMYYKDERTKMVNEVLNGIKVIKLYAWEPPMERVITDLREKELTLIRRASLLRTLSDMFNSASPFLVALSTFSTFIILDESNVLTPEIAFVSLTLFNQLRTPMSQLAEIITQTVQVAVSNNRLTEFLISDELAPDCVDRVARDDDQVVKVSQATFAWDRSDLEPILHNLSMTVKKGQLITIVGRVGHGKSSFLQALLGEYMDKLQGYVGLSGRIAYVPQQPWMQNQTIRQNITFGKKYDEYFYNRVLDACALYPDLQMLPLGDMTEIGEKGINLSGGQKARISLARAVYQNHDVYLMDDPMSAVDSHVGAQLFSSVIGPEGMLRNKTRVLVTNELSFLHHSDLIYIMKDGRIEHQGTYKDLMQAGALEPLLEECEKEEEQRKSKVEDEEEQGFEELCDDYVDDILDSPTIDPILGTSHMSTVSGILARRHISTSTVKQHRRRWQSGEKSGVGTSIDLSCRQLTSAERVETGRIKFSTYLNYFGAMGATMAVLFVVGMSLSTAFSMSFKIFRSLASRWSGASCAFVGVF</sequence>
<dbReference type="AlphaFoldDB" id="A0A8L8JE63"/>
<dbReference type="InterPro" id="IPR017871">
    <property type="entry name" value="ABC_transporter-like_CS"/>
</dbReference>
<feature type="domain" description="ABC transmembrane type-1" evidence="10">
    <location>
        <begin position="294"/>
        <end position="576"/>
    </location>
</feature>
<keyword evidence="4" id="KW-0547">Nucleotide-binding</keyword>
<dbReference type="SUPFAM" id="SSF90123">
    <property type="entry name" value="ABC transporter transmembrane region"/>
    <property type="match status" value="1"/>
</dbReference>
<dbReference type="GO" id="GO:0140359">
    <property type="term" value="F:ABC-type transporter activity"/>
    <property type="evidence" value="ECO:0007669"/>
    <property type="project" value="InterPro"/>
</dbReference>
<dbReference type="FunFam" id="1.20.1560.10:FF:000081">
    <property type="entry name" value="Protein CBG24505"/>
    <property type="match status" value="1"/>
</dbReference>
<evidence type="ECO:0000256" key="3">
    <source>
        <dbReference type="ARBA" id="ARBA00022692"/>
    </source>
</evidence>
<evidence type="ECO:0000313" key="12">
    <source>
        <dbReference type="WBParaSite" id="HPBE_0000033101-mRNA-1"/>
    </source>
</evidence>
<dbReference type="WBParaSite" id="HPBE_0000033101-mRNA-1">
    <property type="protein sequence ID" value="HPBE_0000033101-mRNA-1"/>
    <property type="gene ID" value="HPBE_0000033101"/>
</dbReference>
<dbReference type="InterPro" id="IPR011527">
    <property type="entry name" value="ABC1_TM_dom"/>
</dbReference>
<feature type="transmembrane region" description="Helical" evidence="8">
    <location>
        <begin position="30"/>
        <end position="52"/>
    </location>
</feature>
<evidence type="ECO:0000256" key="8">
    <source>
        <dbReference type="SAM" id="Phobius"/>
    </source>
</evidence>
<dbReference type="Pfam" id="PF00664">
    <property type="entry name" value="ABC_membrane"/>
    <property type="match status" value="1"/>
</dbReference>
<dbReference type="InterPro" id="IPR027417">
    <property type="entry name" value="P-loop_NTPase"/>
</dbReference>
<dbReference type="PROSITE" id="PS50929">
    <property type="entry name" value="ABC_TM1F"/>
    <property type="match status" value="1"/>
</dbReference>
<dbReference type="GO" id="GO:0016887">
    <property type="term" value="F:ATP hydrolysis activity"/>
    <property type="evidence" value="ECO:0007669"/>
    <property type="project" value="InterPro"/>
</dbReference>
<evidence type="ECO:0000259" key="9">
    <source>
        <dbReference type="PROSITE" id="PS50893"/>
    </source>
</evidence>
<keyword evidence="3 8" id="KW-0812">Transmembrane</keyword>
<dbReference type="GO" id="GO:0016020">
    <property type="term" value="C:membrane"/>
    <property type="evidence" value="ECO:0007669"/>
    <property type="project" value="UniProtKB-SubCell"/>
</dbReference>
<comment type="subcellular location">
    <subcellularLocation>
        <location evidence="1">Membrane</location>
    </subcellularLocation>
</comment>
<dbReference type="InterPro" id="IPR003439">
    <property type="entry name" value="ABC_transporter-like_ATP-bd"/>
</dbReference>
<accession>A0A8L8JE63</accession>
<evidence type="ECO:0000256" key="2">
    <source>
        <dbReference type="ARBA" id="ARBA00022448"/>
    </source>
</evidence>
<keyword evidence="11" id="KW-1185">Reference proteome</keyword>
<evidence type="ECO:0000256" key="1">
    <source>
        <dbReference type="ARBA" id="ARBA00004370"/>
    </source>
</evidence>
<feature type="transmembrane region" description="Helical" evidence="8">
    <location>
        <begin position="939"/>
        <end position="964"/>
    </location>
</feature>
<evidence type="ECO:0000256" key="7">
    <source>
        <dbReference type="ARBA" id="ARBA00023136"/>
    </source>
</evidence>
<proteinExistence type="predicted"/>
<dbReference type="CDD" id="cd18595">
    <property type="entry name" value="ABC_6TM_MRP1_2_3_6_D1_like"/>
    <property type="match status" value="1"/>
</dbReference>
<dbReference type="Proteomes" id="UP000050761">
    <property type="component" value="Unassembled WGS sequence"/>
</dbReference>
<reference evidence="12" key="1">
    <citation type="submission" date="2019-09" db="UniProtKB">
        <authorList>
            <consortium name="WormBaseParasite"/>
        </authorList>
    </citation>
    <scope>IDENTIFICATION</scope>
</reference>
<dbReference type="InterPro" id="IPR036640">
    <property type="entry name" value="ABC1_TM_sf"/>
</dbReference>
<evidence type="ECO:0000313" key="11">
    <source>
        <dbReference type="Proteomes" id="UP000050761"/>
    </source>
</evidence>
<evidence type="ECO:0000256" key="6">
    <source>
        <dbReference type="ARBA" id="ARBA00022989"/>
    </source>
</evidence>
<dbReference type="PROSITE" id="PS50893">
    <property type="entry name" value="ABC_TRANSPORTER_2"/>
    <property type="match status" value="1"/>
</dbReference>
<dbReference type="Gene3D" id="3.40.50.300">
    <property type="entry name" value="P-loop containing nucleotide triphosphate hydrolases"/>
    <property type="match status" value="1"/>
</dbReference>
<dbReference type="CDD" id="cd03250">
    <property type="entry name" value="ABCC_MRP_domain1"/>
    <property type="match status" value="1"/>
</dbReference>
<dbReference type="Pfam" id="PF00005">
    <property type="entry name" value="ABC_tran"/>
    <property type="match status" value="1"/>
</dbReference>
<name>A0A8L8JE63_HELPZ</name>
<dbReference type="PANTHER" id="PTHR24223">
    <property type="entry name" value="ATP-BINDING CASSETTE SUB-FAMILY C"/>
    <property type="match status" value="1"/>
</dbReference>
<dbReference type="PROSITE" id="PS00211">
    <property type="entry name" value="ABC_TRANSPORTER_1"/>
    <property type="match status" value="1"/>
</dbReference>
<organism evidence="11 12">
    <name type="scientific">Heligmosomoides polygyrus</name>
    <name type="common">Parasitic roundworm</name>
    <dbReference type="NCBI Taxonomy" id="6339"/>
    <lineage>
        <taxon>Eukaryota</taxon>
        <taxon>Metazoa</taxon>
        <taxon>Ecdysozoa</taxon>
        <taxon>Nematoda</taxon>
        <taxon>Chromadorea</taxon>
        <taxon>Rhabditida</taxon>
        <taxon>Rhabditina</taxon>
        <taxon>Rhabditomorpha</taxon>
        <taxon>Strongyloidea</taxon>
        <taxon>Heligmosomidae</taxon>
        <taxon>Heligmosomoides</taxon>
    </lineage>
</organism>
<dbReference type="InterPro" id="IPR003593">
    <property type="entry name" value="AAA+_ATPase"/>
</dbReference>
<dbReference type="Gene3D" id="1.20.1560.10">
    <property type="entry name" value="ABC transporter type 1, transmembrane domain"/>
    <property type="match status" value="1"/>
</dbReference>
<dbReference type="SMART" id="SM00382">
    <property type="entry name" value="AAA"/>
    <property type="match status" value="1"/>
</dbReference>
<dbReference type="SUPFAM" id="SSF52540">
    <property type="entry name" value="P-loop containing nucleoside triphosphate hydrolases"/>
    <property type="match status" value="1"/>
</dbReference>
<dbReference type="GO" id="GO:0005524">
    <property type="term" value="F:ATP binding"/>
    <property type="evidence" value="ECO:0007669"/>
    <property type="project" value="UniProtKB-KW"/>
</dbReference>
<keyword evidence="6 8" id="KW-1133">Transmembrane helix</keyword>
<feature type="transmembrane region" description="Helical" evidence="8">
    <location>
        <begin position="171"/>
        <end position="187"/>
    </location>
</feature>
<keyword evidence="2" id="KW-0813">Transport</keyword>
<feature type="transmembrane region" description="Helical" evidence="8">
    <location>
        <begin position="131"/>
        <end position="151"/>
    </location>
</feature>
<dbReference type="FunFam" id="3.40.50.300:FF:001792">
    <property type="entry name" value="Putative abc transporter"/>
    <property type="match status" value="1"/>
</dbReference>
<feature type="domain" description="ABC transporter" evidence="9">
    <location>
        <begin position="609"/>
        <end position="835"/>
    </location>
</feature>
<keyword evidence="5" id="KW-0067">ATP-binding</keyword>
<keyword evidence="7 8" id="KW-0472">Membrane</keyword>
<feature type="transmembrane region" description="Helical" evidence="8">
    <location>
        <begin position="100"/>
        <end position="119"/>
    </location>
</feature>
<dbReference type="PANTHER" id="PTHR24223:SF342">
    <property type="entry name" value="MULTIDRUG RESISTANCE-ASSOCIATED PROTEIN 1"/>
    <property type="match status" value="1"/>
</dbReference>